<keyword evidence="1" id="KW-0812">Transmembrane</keyword>
<dbReference type="HOGENOM" id="CLU_035509_15_3_1"/>
<keyword evidence="1" id="KW-0472">Membrane</keyword>
<dbReference type="Pfam" id="PF20151">
    <property type="entry name" value="DUF6533"/>
    <property type="match status" value="1"/>
</dbReference>
<feature type="transmembrane region" description="Helical" evidence="1">
    <location>
        <begin position="121"/>
        <end position="141"/>
    </location>
</feature>
<evidence type="ECO:0000256" key="1">
    <source>
        <dbReference type="SAM" id="Phobius"/>
    </source>
</evidence>
<feature type="transmembrane region" description="Helical" evidence="1">
    <location>
        <begin position="170"/>
        <end position="191"/>
    </location>
</feature>
<reference evidence="4" key="1">
    <citation type="journal article" date="2014" name="Proc. Natl. Acad. Sci. U.S.A.">
        <title>Extensive sampling of basidiomycete genomes demonstrates inadequacy of the white-rot/brown-rot paradigm for wood decay fungi.</title>
        <authorList>
            <person name="Riley R."/>
            <person name="Salamov A.A."/>
            <person name="Brown D.W."/>
            <person name="Nagy L.G."/>
            <person name="Floudas D."/>
            <person name="Held B.W."/>
            <person name="Levasseur A."/>
            <person name="Lombard V."/>
            <person name="Morin E."/>
            <person name="Otillar R."/>
            <person name="Lindquist E.A."/>
            <person name="Sun H."/>
            <person name="LaButti K.M."/>
            <person name="Schmutz J."/>
            <person name="Jabbour D."/>
            <person name="Luo H."/>
            <person name="Baker S.E."/>
            <person name="Pisabarro A.G."/>
            <person name="Walton J.D."/>
            <person name="Blanchette R.A."/>
            <person name="Henrissat B."/>
            <person name="Martin F."/>
            <person name="Cullen D."/>
            <person name="Hibbett D.S."/>
            <person name="Grigoriev I.V."/>
        </authorList>
    </citation>
    <scope>NUCLEOTIDE SEQUENCE [LARGE SCALE GENOMIC DNA]</scope>
    <source>
        <strain evidence="4">CBS 339.88</strain>
    </source>
</reference>
<proteinExistence type="predicted"/>
<sequence>MPATTASLSILRGLRGIQAARYARLASGSIMTFDYAMTFDREVDLIWKSKWSFVKILFLTNRYYALGSVIYNNYVFLTSNLDTTVCANFYQWQSWTGLIGSMLTEGILQLRVYALYANNKWIIAIVFTSFILCSAAAAWVVGYSLSSFQGVQLAWPRGGKFCSNLSPPRLFYVFWIPILAFEAFLCSLALIRGFQASEYSGSLLNRGQRLLHILIRDSLLYFLA</sequence>
<feature type="domain" description="DUF6533" evidence="2">
    <location>
        <begin position="22"/>
        <end position="66"/>
    </location>
</feature>
<dbReference type="EMBL" id="KL142384">
    <property type="protein sequence ID" value="KDR73884.1"/>
    <property type="molecule type" value="Genomic_DNA"/>
</dbReference>
<evidence type="ECO:0000313" key="4">
    <source>
        <dbReference type="Proteomes" id="UP000027222"/>
    </source>
</evidence>
<keyword evidence="4" id="KW-1185">Reference proteome</keyword>
<dbReference type="InterPro" id="IPR045340">
    <property type="entry name" value="DUF6533"/>
</dbReference>
<protein>
    <recommendedName>
        <fullName evidence="2">DUF6533 domain-containing protein</fullName>
    </recommendedName>
</protein>
<evidence type="ECO:0000259" key="2">
    <source>
        <dbReference type="Pfam" id="PF20151"/>
    </source>
</evidence>
<accession>A0A067T1S0</accession>
<organism evidence="3 4">
    <name type="scientific">Galerina marginata (strain CBS 339.88)</name>
    <dbReference type="NCBI Taxonomy" id="685588"/>
    <lineage>
        <taxon>Eukaryota</taxon>
        <taxon>Fungi</taxon>
        <taxon>Dikarya</taxon>
        <taxon>Basidiomycota</taxon>
        <taxon>Agaricomycotina</taxon>
        <taxon>Agaricomycetes</taxon>
        <taxon>Agaricomycetidae</taxon>
        <taxon>Agaricales</taxon>
        <taxon>Agaricineae</taxon>
        <taxon>Strophariaceae</taxon>
        <taxon>Galerina</taxon>
    </lineage>
</organism>
<dbReference type="Proteomes" id="UP000027222">
    <property type="component" value="Unassembled WGS sequence"/>
</dbReference>
<keyword evidence="1" id="KW-1133">Transmembrane helix</keyword>
<evidence type="ECO:0000313" key="3">
    <source>
        <dbReference type="EMBL" id="KDR73884.1"/>
    </source>
</evidence>
<gene>
    <name evidence="3" type="ORF">GALMADRAFT_593325</name>
</gene>
<name>A0A067T1S0_GALM3</name>
<dbReference type="OrthoDB" id="3349377at2759"/>
<dbReference type="AlphaFoldDB" id="A0A067T1S0"/>